<dbReference type="InterPro" id="IPR039702">
    <property type="entry name" value="FPS1-like"/>
</dbReference>
<dbReference type="Gene3D" id="1.10.600.10">
    <property type="entry name" value="Farnesyl Diphosphate Synthase"/>
    <property type="match status" value="1"/>
</dbReference>
<dbReference type="EMBL" id="QXFT01000851">
    <property type="protein sequence ID" value="KAE9334558.1"/>
    <property type="molecule type" value="Genomic_DNA"/>
</dbReference>
<evidence type="ECO:0000313" key="8">
    <source>
        <dbReference type="Proteomes" id="UP000429607"/>
    </source>
</evidence>
<dbReference type="Proteomes" id="UP000435112">
    <property type="component" value="Unassembled WGS sequence"/>
</dbReference>
<name>A0A6A3LVL2_9STRA</name>
<evidence type="ECO:0008006" key="11">
    <source>
        <dbReference type="Google" id="ProtNLM"/>
    </source>
</evidence>
<dbReference type="Proteomes" id="UP000434957">
    <property type="component" value="Unassembled WGS sequence"/>
</dbReference>
<dbReference type="SUPFAM" id="SSF48576">
    <property type="entry name" value="Terpenoid synthases"/>
    <property type="match status" value="1"/>
</dbReference>
<dbReference type="AlphaFoldDB" id="A0A6A3LVL2"/>
<evidence type="ECO:0000313" key="5">
    <source>
        <dbReference type="EMBL" id="KAE9019126.1"/>
    </source>
</evidence>
<accession>A0A6A3LVL2</accession>
<keyword evidence="4" id="KW-0460">Magnesium</keyword>
<evidence type="ECO:0000313" key="6">
    <source>
        <dbReference type="EMBL" id="KAE9023731.1"/>
    </source>
</evidence>
<proteinExistence type="predicted"/>
<dbReference type="GO" id="GO:0005737">
    <property type="term" value="C:cytoplasm"/>
    <property type="evidence" value="ECO:0007669"/>
    <property type="project" value="TreeGrafter"/>
</dbReference>
<evidence type="ECO:0000313" key="10">
    <source>
        <dbReference type="Proteomes" id="UP000435112"/>
    </source>
</evidence>
<evidence type="ECO:0000256" key="1">
    <source>
        <dbReference type="ARBA" id="ARBA00001946"/>
    </source>
</evidence>
<evidence type="ECO:0000256" key="3">
    <source>
        <dbReference type="ARBA" id="ARBA00022723"/>
    </source>
</evidence>
<reference evidence="8 10" key="1">
    <citation type="submission" date="2018-09" db="EMBL/GenBank/DDBJ databases">
        <title>Genomic investigation of the strawberry pathogen Phytophthora fragariae indicates pathogenicity is determined by transcriptional variation in three key races.</title>
        <authorList>
            <person name="Adams T.M."/>
            <person name="Armitage A.D."/>
            <person name="Sobczyk M.K."/>
            <person name="Bates H.J."/>
            <person name="Dunwell J.M."/>
            <person name="Nellist C.F."/>
            <person name="Harrison R.J."/>
        </authorList>
    </citation>
    <scope>NUCLEOTIDE SEQUENCE [LARGE SCALE GENOMIC DNA]</scope>
    <source>
        <strain evidence="6 8">SCRP249</strain>
        <strain evidence="5 10">SCRP324</strain>
        <strain evidence="7 9">SCRP333</strain>
    </source>
</reference>
<dbReference type="GO" id="GO:0004161">
    <property type="term" value="F:dimethylallyltranstransferase activity"/>
    <property type="evidence" value="ECO:0007669"/>
    <property type="project" value="TreeGrafter"/>
</dbReference>
<dbReference type="PANTHER" id="PTHR11525">
    <property type="entry name" value="FARNESYL-PYROPHOSPHATE SYNTHETASE"/>
    <property type="match status" value="1"/>
</dbReference>
<evidence type="ECO:0000313" key="9">
    <source>
        <dbReference type="Proteomes" id="UP000434957"/>
    </source>
</evidence>
<keyword evidence="9" id="KW-1185">Reference proteome</keyword>
<sequence>MLCTKHHLAQEALDCVDEMVEYNCIGGKLNRGISVVHCTQAMAPGKVLAPEKVSILGWCIEWLQAFFLVADDIMDESITHRGQPCW</sequence>
<evidence type="ECO:0000256" key="2">
    <source>
        <dbReference type="ARBA" id="ARBA00022679"/>
    </source>
</evidence>
<dbReference type="EMBL" id="QXFU01000831">
    <property type="protein sequence ID" value="KAE9019126.1"/>
    <property type="molecule type" value="Genomic_DNA"/>
</dbReference>
<dbReference type="OrthoDB" id="10257492at2759"/>
<dbReference type="InterPro" id="IPR000092">
    <property type="entry name" value="Polyprenyl_synt"/>
</dbReference>
<dbReference type="GO" id="GO:0004337">
    <property type="term" value="F:(2E,6E)-farnesyl diphosphate synthase activity"/>
    <property type="evidence" value="ECO:0007669"/>
    <property type="project" value="TreeGrafter"/>
</dbReference>
<evidence type="ECO:0000313" key="7">
    <source>
        <dbReference type="EMBL" id="KAE9334558.1"/>
    </source>
</evidence>
<keyword evidence="2" id="KW-0808">Transferase</keyword>
<dbReference type="Proteomes" id="UP000429607">
    <property type="component" value="Unassembled WGS sequence"/>
</dbReference>
<dbReference type="InterPro" id="IPR008949">
    <property type="entry name" value="Isoprenoid_synthase_dom_sf"/>
</dbReference>
<gene>
    <name evidence="6" type="ORF">PR001_g12837</name>
    <name evidence="5" type="ORF">PR002_g12903</name>
    <name evidence="7" type="ORF">PR003_g13458</name>
</gene>
<keyword evidence="3" id="KW-0479">Metal-binding</keyword>
<organism evidence="6 8">
    <name type="scientific">Phytophthora rubi</name>
    <dbReference type="NCBI Taxonomy" id="129364"/>
    <lineage>
        <taxon>Eukaryota</taxon>
        <taxon>Sar</taxon>
        <taxon>Stramenopiles</taxon>
        <taxon>Oomycota</taxon>
        <taxon>Peronosporomycetes</taxon>
        <taxon>Peronosporales</taxon>
        <taxon>Peronosporaceae</taxon>
        <taxon>Phytophthora</taxon>
    </lineage>
</organism>
<dbReference type="Pfam" id="PF00348">
    <property type="entry name" value="polyprenyl_synt"/>
    <property type="match status" value="1"/>
</dbReference>
<evidence type="ECO:0000256" key="4">
    <source>
        <dbReference type="ARBA" id="ARBA00022842"/>
    </source>
</evidence>
<protein>
    <recommendedName>
        <fullName evidence="11">Polyprenyl synthetase</fullName>
    </recommendedName>
</protein>
<dbReference type="GO" id="GO:0046872">
    <property type="term" value="F:metal ion binding"/>
    <property type="evidence" value="ECO:0007669"/>
    <property type="project" value="UniProtKB-KW"/>
</dbReference>
<dbReference type="PANTHER" id="PTHR11525:SF0">
    <property type="entry name" value="FARNESYL PYROPHOSPHATE SYNTHASE"/>
    <property type="match status" value="1"/>
</dbReference>
<dbReference type="GO" id="GO:0045337">
    <property type="term" value="P:farnesyl diphosphate biosynthetic process"/>
    <property type="evidence" value="ECO:0007669"/>
    <property type="project" value="TreeGrafter"/>
</dbReference>
<dbReference type="EMBL" id="QXFV01000851">
    <property type="protein sequence ID" value="KAE9023731.1"/>
    <property type="molecule type" value="Genomic_DNA"/>
</dbReference>
<comment type="cofactor">
    <cofactor evidence="1">
        <name>Mg(2+)</name>
        <dbReference type="ChEBI" id="CHEBI:18420"/>
    </cofactor>
</comment>
<comment type="caution">
    <text evidence="6">The sequence shown here is derived from an EMBL/GenBank/DDBJ whole genome shotgun (WGS) entry which is preliminary data.</text>
</comment>